<evidence type="ECO:0008006" key="4">
    <source>
        <dbReference type="Google" id="ProtNLM"/>
    </source>
</evidence>
<keyword evidence="3" id="KW-1185">Reference proteome</keyword>
<feature type="coiled-coil region" evidence="1">
    <location>
        <begin position="57"/>
        <end position="130"/>
    </location>
</feature>
<accession>A0A1I2G210</accession>
<dbReference type="AlphaFoldDB" id="A0A1I2G210"/>
<dbReference type="OrthoDB" id="3291843at2"/>
<dbReference type="EMBL" id="FONZ01000002">
    <property type="protein sequence ID" value="SFF11705.1"/>
    <property type="molecule type" value="Genomic_DNA"/>
</dbReference>
<dbReference type="Proteomes" id="UP000198520">
    <property type="component" value="Unassembled WGS sequence"/>
</dbReference>
<sequence length="162" mass="18023">MSHPQQPEHATLPALLDALDDVIVRARPMPMSASVLVNKPEALELIDQMREAMPAQLSQADEYLTDADQRLADAEAQAEQIIAQARERAAQLVAAEQIVRQAEARAREIVQQGQREADELRSEADDYCDRRLAEFEIDLGKVVAQVQAGRAKLADRLAERDD</sequence>
<name>A0A1I2G210_9MICO</name>
<gene>
    <name evidence="2" type="ORF">SAMN04488035_1684</name>
</gene>
<dbReference type="STRING" id="285351.SAMN04488035_1684"/>
<evidence type="ECO:0000313" key="2">
    <source>
        <dbReference type="EMBL" id="SFF11705.1"/>
    </source>
</evidence>
<organism evidence="2 3">
    <name type="scientific">Flavimobilis marinus</name>
    <dbReference type="NCBI Taxonomy" id="285351"/>
    <lineage>
        <taxon>Bacteria</taxon>
        <taxon>Bacillati</taxon>
        <taxon>Actinomycetota</taxon>
        <taxon>Actinomycetes</taxon>
        <taxon>Micrococcales</taxon>
        <taxon>Jonesiaceae</taxon>
        <taxon>Flavimobilis</taxon>
    </lineage>
</organism>
<protein>
    <recommendedName>
        <fullName evidence="4">Cell division septum initiation DivIVA, interacts with FtsZ, MinD</fullName>
    </recommendedName>
</protein>
<keyword evidence="1" id="KW-0175">Coiled coil</keyword>
<evidence type="ECO:0000313" key="3">
    <source>
        <dbReference type="Proteomes" id="UP000198520"/>
    </source>
</evidence>
<reference evidence="3" key="1">
    <citation type="submission" date="2016-10" db="EMBL/GenBank/DDBJ databases">
        <authorList>
            <person name="Varghese N."/>
            <person name="Submissions S."/>
        </authorList>
    </citation>
    <scope>NUCLEOTIDE SEQUENCE [LARGE SCALE GENOMIC DNA]</scope>
    <source>
        <strain evidence="3">DSM 19083</strain>
    </source>
</reference>
<dbReference type="RefSeq" id="WP_093377117.1">
    <property type="nucleotide sequence ID" value="NZ_BNAN01000002.1"/>
</dbReference>
<evidence type="ECO:0000256" key="1">
    <source>
        <dbReference type="SAM" id="Coils"/>
    </source>
</evidence>
<proteinExistence type="predicted"/>